<evidence type="ECO:0000256" key="1">
    <source>
        <dbReference type="ARBA" id="ARBA00022676"/>
    </source>
</evidence>
<dbReference type="Proteomes" id="UP000000379">
    <property type="component" value="Chromosome"/>
</dbReference>
<feature type="compositionally biased region" description="Basic and acidic residues" evidence="3">
    <location>
        <begin position="381"/>
        <end position="398"/>
    </location>
</feature>
<reference evidence="6 7" key="2">
    <citation type="journal article" date="2011" name="Stand. Genomic Sci.">
        <title>Complete genome sequence of Truepera radiovictrix type strain (RQ-24).</title>
        <authorList>
            <person name="Ivanova N."/>
            <person name="Rohde C."/>
            <person name="Munk C."/>
            <person name="Nolan M."/>
            <person name="Lucas S."/>
            <person name="Del Rio T.G."/>
            <person name="Tice H."/>
            <person name="Deshpande S."/>
            <person name="Cheng J.F."/>
            <person name="Tapia R."/>
            <person name="Han C."/>
            <person name="Goodwin L."/>
            <person name="Pitluck S."/>
            <person name="Liolios K."/>
            <person name="Mavromatis K."/>
            <person name="Mikhailova N."/>
            <person name="Pati A."/>
            <person name="Chen A."/>
            <person name="Palaniappan K."/>
            <person name="Land M."/>
            <person name="Hauser L."/>
            <person name="Chang Y.J."/>
            <person name="Jeffries C.D."/>
            <person name="Brambilla E."/>
            <person name="Rohde M."/>
            <person name="Goker M."/>
            <person name="Tindall B.J."/>
            <person name="Woyke T."/>
            <person name="Bristow J."/>
            <person name="Eisen J.A."/>
            <person name="Markowitz V."/>
            <person name="Hugenholtz P."/>
            <person name="Kyrpides N.C."/>
            <person name="Klenk H.P."/>
            <person name="Lapidus A."/>
        </authorList>
    </citation>
    <scope>NUCLEOTIDE SEQUENCE [LARGE SCALE GENOMIC DNA]</scope>
    <source>
        <strain evidence="7">DSM 17093 / CIP 108686 / LMG 22925 / RQ-24</strain>
    </source>
</reference>
<gene>
    <name evidence="6" type="ordered locus">Trad_0736</name>
</gene>
<dbReference type="CDD" id="cd03811">
    <property type="entry name" value="GT4_GT28_WabH-like"/>
    <property type="match status" value="1"/>
</dbReference>
<keyword evidence="1" id="KW-0328">Glycosyltransferase</keyword>
<feature type="domain" description="Glycosyl transferase family 1" evidence="4">
    <location>
        <begin position="198"/>
        <end position="352"/>
    </location>
</feature>
<reference evidence="7" key="1">
    <citation type="submission" date="2010-05" db="EMBL/GenBank/DDBJ databases">
        <title>The complete genome of Truepera radiovictris DSM 17093.</title>
        <authorList>
            <consortium name="US DOE Joint Genome Institute (JGI-PGF)"/>
            <person name="Lucas S."/>
            <person name="Copeland A."/>
            <person name="Lapidus A."/>
            <person name="Glavina del Rio T."/>
            <person name="Dalin E."/>
            <person name="Tice H."/>
            <person name="Bruce D."/>
            <person name="Goodwin L."/>
            <person name="Pitluck S."/>
            <person name="Kyrpides N."/>
            <person name="Mavromatis K."/>
            <person name="Ovchinnikova G."/>
            <person name="Munk A.C."/>
            <person name="Detter J.C."/>
            <person name="Han C."/>
            <person name="Tapia R."/>
            <person name="Land M."/>
            <person name="Hauser L."/>
            <person name="Markowitz V."/>
            <person name="Cheng J.-F."/>
            <person name="Hugenholtz P."/>
            <person name="Woyke T."/>
            <person name="Wu D."/>
            <person name="Tindall B."/>
            <person name="Pomrenke H.G."/>
            <person name="Brambilla E."/>
            <person name="Klenk H.-P."/>
            <person name="Eisen J.A."/>
        </authorList>
    </citation>
    <scope>NUCLEOTIDE SEQUENCE [LARGE SCALE GENOMIC DNA]</scope>
    <source>
        <strain evidence="7">DSM 17093 / CIP 108686 / LMG 22925 / RQ-24</strain>
    </source>
</reference>
<evidence type="ECO:0000259" key="4">
    <source>
        <dbReference type="Pfam" id="PF00534"/>
    </source>
</evidence>
<dbReference type="CAZy" id="GT4">
    <property type="family name" value="Glycosyltransferase Family 4"/>
</dbReference>
<dbReference type="GO" id="GO:0016757">
    <property type="term" value="F:glycosyltransferase activity"/>
    <property type="evidence" value="ECO:0007669"/>
    <property type="project" value="UniProtKB-KW"/>
</dbReference>
<dbReference type="HOGENOM" id="CLU_009583_0_0_0"/>
<dbReference type="PANTHER" id="PTHR12526">
    <property type="entry name" value="GLYCOSYLTRANSFERASE"/>
    <property type="match status" value="1"/>
</dbReference>
<evidence type="ECO:0000313" key="7">
    <source>
        <dbReference type="Proteomes" id="UP000000379"/>
    </source>
</evidence>
<dbReference type="Pfam" id="PF13439">
    <property type="entry name" value="Glyco_transf_4"/>
    <property type="match status" value="1"/>
</dbReference>
<dbReference type="PANTHER" id="PTHR12526:SF510">
    <property type="entry name" value="D-INOSITOL 3-PHOSPHATE GLYCOSYLTRANSFERASE"/>
    <property type="match status" value="1"/>
</dbReference>
<protein>
    <submittedName>
        <fullName evidence="6">Glycosyl transferase group 1</fullName>
    </submittedName>
</protein>
<keyword evidence="7" id="KW-1185">Reference proteome</keyword>
<sequence>MSFSPSTDPPYITLYLPNLDGGGAERMMVNLAHGFLECGARVDLVLAAARGPYLNQVKPDIRIIDLTSPGVFASLPKLVRYLHRQRPDALLTTLNHASVVALLARRLAGVPTRVINRESNMLFPGTVHSLKRKILREAVRRTYPWADAHIAVSQGVAEDLQRFVPLPSERVFTIYNPVVTDTLQEKARAPLEHPWFNEGEPPVILGVGRLAPQKDFPTLIRAFAEMRRKRPVRLVILGEGGERGALEALVTELGIAADVDLPGFVDNPFAYMARAHLFVLSSRFEGLPGVLIQAMACGCPVVATDCPSGPSEVLAGGQYGPLVPVGDAAALAEAMTKTLAAPPPREKLQGRAADFSEQATVPRYLEVLLPPHRLAALRHRQAPEHPPTDSARVETVNR</sequence>
<evidence type="ECO:0000259" key="5">
    <source>
        <dbReference type="Pfam" id="PF13439"/>
    </source>
</evidence>
<dbReference type="InterPro" id="IPR001296">
    <property type="entry name" value="Glyco_trans_1"/>
</dbReference>
<keyword evidence="2 6" id="KW-0808">Transferase</keyword>
<dbReference type="InterPro" id="IPR028098">
    <property type="entry name" value="Glyco_trans_4-like_N"/>
</dbReference>
<dbReference type="STRING" id="649638.Trad_0736"/>
<dbReference type="eggNOG" id="COG0438">
    <property type="taxonomic scope" value="Bacteria"/>
</dbReference>
<name>D7CTL5_TRURR</name>
<feature type="region of interest" description="Disordered" evidence="3">
    <location>
        <begin position="378"/>
        <end position="398"/>
    </location>
</feature>
<dbReference type="KEGG" id="tra:Trad_0736"/>
<accession>D7CTL5</accession>
<dbReference type="Gene3D" id="3.40.50.2000">
    <property type="entry name" value="Glycogen Phosphorylase B"/>
    <property type="match status" value="2"/>
</dbReference>
<dbReference type="SUPFAM" id="SSF53756">
    <property type="entry name" value="UDP-Glycosyltransferase/glycogen phosphorylase"/>
    <property type="match status" value="1"/>
</dbReference>
<feature type="domain" description="Glycosyltransferase subfamily 4-like N-terminal" evidence="5">
    <location>
        <begin position="22"/>
        <end position="181"/>
    </location>
</feature>
<organism evidence="6 7">
    <name type="scientific">Truepera radiovictrix (strain DSM 17093 / CIP 108686 / LMG 22925 / RQ-24)</name>
    <dbReference type="NCBI Taxonomy" id="649638"/>
    <lineage>
        <taxon>Bacteria</taxon>
        <taxon>Thermotogati</taxon>
        <taxon>Deinococcota</taxon>
        <taxon>Deinococci</taxon>
        <taxon>Trueperales</taxon>
        <taxon>Trueperaceae</taxon>
        <taxon>Truepera</taxon>
    </lineage>
</organism>
<dbReference type="AlphaFoldDB" id="D7CTL5"/>
<dbReference type="EMBL" id="CP002049">
    <property type="protein sequence ID" value="ADI13872.1"/>
    <property type="molecule type" value="Genomic_DNA"/>
</dbReference>
<evidence type="ECO:0000313" key="6">
    <source>
        <dbReference type="EMBL" id="ADI13872.1"/>
    </source>
</evidence>
<evidence type="ECO:0000256" key="2">
    <source>
        <dbReference type="ARBA" id="ARBA00022679"/>
    </source>
</evidence>
<evidence type="ECO:0000256" key="3">
    <source>
        <dbReference type="SAM" id="MobiDB-lite"/>
    </source>
</evidence>
<dbReference type="Pfam" id="PF00534">
    <property type="entry name" value="Glycos_transf_1"/>
    <property type="match status" value="1"/>
</dbReference>
<proteinExistence type="predicted"/>